<dbReference type="OrthoDB" id="8978153at2"/>
<dbReference type="Proteomes" id="UP000235616">
    <property type="component" value="Unassembled WGS sequence"/>
</dbReference>
<protein>
    <submittedName>
        <fullName evidence="1">Type VI secretion system baseplate subunit TssF</fullName>
    </submittedName>
</protein>
<organism evidence="1 2">
    <name type="scientific">Trinickia dabaoshanensis</name>
    <dbReference type="NCBI Taxonomy" id="564714"/>
    <lineage>
        <taxon>Bacteria</taxon>
        <taxon>Pseudomonadati</taxon>
        <taxon>Pseudomonadota</taxon>
        <taxon>Betaproteobacteria</taxon>
        <taxon>Burkholderiales</taxon>
        <taxon>Burkholderiaceae</taxon>
        <taxon>Trinickia</taxon>
    </lineage>
</organism>
<comment type="caution">
    <text evidence="1">The sequence shown here is derived from an EMBL/GenBank/DDBJ whole genome shotgun (WGS) entry which is preliminary data.</text>
</comment>
<dbReference type="AlphaFoldDB" id="A0A2N7VCT9"/>
<gene>
    <name evidence="1" type="primary">vasA</name>
    <name evidence="1" type="ORF">C0Z18_29085</name>
</gene>
<reference evidence="1 2" key="1">
    <citation type="submission" date="2018-01" db="EMBL/GenBank/DDBJ databases">
        <title>Whole genome analyses suggest that Burkholderia sensu lato contains two further novel genera in the rhizoxinica-symbiotica group Mycetohabitans gen. nov., and Trinickia gen. nov.: implications for the evolution of diazotrophy and nodulation in the Burkholderiaceae.</title>
        <authorList>
            <person name="Estrada-de los Santos P."/>
            <person name="Palmer M."/>
            <person name="Chavez-Ramirez B."/>
            <person name="Beukes C."/>
            <person name="Steenkamp E.T."/>
            <person name="Hirsch A.M."/>
            <person name="Manyaka P."/>
            <person name="Maluk M."/>
            <person name="Lafos M."/>
            <person name="Crook M."/>
            <person name="Gross E."/>
            <person name="Simon M.F."/>
            <person name="Bueno dos Reis Junior F."/>
            <person name="Poole P.S."/>
            <person name="Venter S.N."/>
            <person name="James E.K."/>
        </authorList>
    </citation>
    <scope>NUCLEOTIDE SEQUENCE [LARGE SCALE GENOMIC DNA]</scope>
    <source>
        <strain evidence="1 2">GIMN1.004</strain>
    </source>
</reference>
<dbReference type="PIRSF" id="PIRSF028304">
    <property type="entry name" value="UCP028304"/>
    <property type="match status" value="1"/>
</dbReference>
<evidence type="ECO:0000313" key="1">
    <source>
        <dbReference type="EMBL" id="PMS14959.1"/>
    </source>
</evidence>
<dbReference type="NCBIfam" id="TIGR03359">
    <property type="entry name" value="VI_chp_6"/>
    <property type="match status" value="1"/>
</dbReference>
<dbReference type="RefSeq" id="WP_102648907.1">
    <property type="nucleotide sequence ID" value="NZ_PNYA01000037.1"/>
</dbReference>
<name>A0A2N7VCT9_9BURK</name>
<proteinExistence type="predicted"/>
<dbReference type="EMBL" id="PNYA01000037">
    <property type="protein sequence ID" value="PMS14959.1"/>
    <property type="molecule type" value="Genomic_DNA"/>
</dbReference>
<keyword evidence="2" id="KW-1185">Reference proteome</keyword>
<dbReference type="PANTHER" id="PTHR35370:SF1">
    <property type="entry name" value="TYPE VI SECRETION SYSTEM COMPONENT TSSF1"/>
    <property type="match status" value="1"/>
</dbReference>
<accession>A0A2N7VCT9</accession>
<sequence>MEDLLPHYERELAMLRRSLHEFASRYPKIAARLAVSGEHSDDPHVERMLQSFALLAARIDTRLDDDYPEFTEGMLQTLYPHYLRPYPSCSIVEFDIEGLFEGLSSPVTIARGTDIVTKDRPCRFRTAYDVTLAPMRIRSARYLRSAAAPANASLPPDTSGLVAITFARAAGAAGLHAISPSTIRLHAHGQREIVTTLTDTLLMRATKAFVEADGSGRWIALDRFPVKAAGFDADDALVETGATASAQFRLLAEYFAFPDKFDFFDVDAASMLAATGPCSTLTLYLVIEGVHDDSWAGQRMAQLSEKHLKLFCTPVVNLFETKAEPIKIDPLTQAYAVTPKVQKSTSTSDFEIYSVDAVYPEKQSPSSPGAFQPFFGLMHGSAATLGGPYWVVRSDDDPEHRDIAHTTLAFVGLDGHPAVVPVSQVAVDVTCTNRNLPSTLPYGSATGDLMIEGGSVACRLVLLRRPTQSVRAQQSHGALWRLIAQFTPHAMSLSPEGLDEIKRLLRQFATLSPAPARQIEGVAFIGSRSTMQWIVMEPCPALVRGIEVTLAVDEQAFSGNSVSAFIEVMDGFFAPFAPVNSFVQLVVLSKSTGALLRRCEPRQGAVALL</sequence>
<evidence type="ECO:0000313" key="2">
    <source>
        <dbReference type="Proteomes" id="UP000235616"/>
    </source>
</evidence>
<dbReference type="PANTHER" id="PTHR35370">
    <property type="entry name" value="CYTOPLASMIC PROTEIN-RELATED-RELATED"/>
    <property type="match status" value="1"/>
</dbReference>
<dbReference type="Pfam" id="PF05947">
    <property type="entry name" value="T6SS_TssF"/>
    <property type="match status" value="1"/>
</dbReference>
<dbReference type="InterPro" id="IPR010272">
    <property type="entry name" value="T6SS_TssF"/>
</dbReference>